<feature type="domain" description="ATP-grasp" evidence="2">
    <location>
        <begin position="118"/>
        <end position="344"/>
    </location>
</feature>
<dbReference type="SUPFAM" id="SSF56059">
    <property type="entry name" value="Glutathione synthetase ATP-binding domain-like"/>
    <property type="match status" value="1"/>
</dbReference>
<protein>
    <recommendedName>
        <fullName evidence="2">ATP-grasp domain-containing protein</fullName>
    </recommendedName>
</protein>
<dbReference type="EMBL" id="WHOA01000148">
    <property type="protein sequence ID" value="NOU74194.1"/>
    <property type="molecule type" value="Genomic_DNA"/>
</dbReference>
<dbReference type="Proteomes" id="UP000616779">
    <property type="component" value="Unassembled WGS sequence"/>
</dbReference>
<dbReference type="PROSITE" id="PS50975">
    <property type="entry name" value="ATP_GRASP"/>
    <property type="match status" value="1"/>
</dbReference>
<dbReference type="Pfam" id="PF14398">
    <property type="entry name" value="ATPgrasp_YheCD"/>
    <property type="match status" value="1"/>
</dbReference>
<evidence type="ECO:0000259" key="2">
    <source>
        <dbReference type="PROSITE" id="PS50975"/>
    </source>
</evidence>
<dbReference type="Gene3D" id="3.30.470.20">
    <property type="entry name" value="ATP-grasp fold, B domain"/>
    <property type="match status" value="1"/>
</dbReference>
<dbReference type="RefSeq" id="WP_171645587.1">
    <property type="nucleotide sequence ID" value="NZ_WHOA01000148.1"/>
</dbReference>
<comment type="caution">
    <text evidence="3">The sequence shown here is derived from an EMBL/GenBank/DDBJ whole genome shotgun (WGS) entry which is preliminary data.</text>
</comment>
<proteinExistence type="predicted"/>
<keyword evidence="4" id="KW-1185">Reference proteome</keyword>
<reference evidence="3 4" key="1">
    <citation type="submission" date="2019-10" db="EMBL/GenBank/DDBJ databases">
        <title>Description of Paenibacillus terrestris sp. nov.</title>
        <authorList>
            <person name="Carlier A."/>
            <person name="Qi S."/>
        </authorList>
    </citation>
    <scope>NUCLEOTIDE SEQUENCE [LARGE SCALE GENOMIC DNA]</scope>
    <source>
        <strain evidence="3 4">LMG 31458</strain>
    </source>
</reference>
<evidence type="ECO:0000256" key="1">
    <source>
        <dbReference type="PROSITE-ProRule" id="PRU00409"/>
    </source>
</evidence>
<gene>
    <name evidence="3" type="ORF">GC098_22805</name>
</gene>
<dbReference type="InterPro" id="IPR026838">
    <property type="entry name" value="YheC/D"/>
</dbReference>
<name>A0ABX1Y2S2_9BACL</name>
<sequence length="351" mass="40250">MRTTVGVLLDLETYLGIARGRTGNERLALYNKAGKMLGLRPFYMCLQRVNGKSALGYYYENNAYRLVRRSIPRVTHNRAISLSPYLRKKLKELSQSSIVFNRQNRYDKHRIHQLLYANHSLRKYLPDSIKYSREKLEDSMKKYSSLFIKPTNSSIGDGIIKISRQESGGWNLYWMKGKPKLVSKKQVISFIAKKVGKQNYMIQEAIQLATYKERPYDLRVSVQRGGSGQWQVTGMIGKVAASGRHVTNVAKGGKVKRCEQLFESSSFNSAQMKQELQQVSLAIAQYIGVKLPHMADIGLDVGVDQDGRIKLIEVNGRDQRYTFKKAGLETTFYRTYETPMRYAKFLLNQSN</sequence>
<accession>A0ABX1Y2S2</accession>
<evidence type="ECO:0000313" key="4">
    <source>
        <dbReference type="Proteomes" id="UP000616779"/>
    </source>
</evidence>
<dbReference type="InterPro" id="IPR011761">
    <property type="entry name" value="ATP-grasp"/>
</dbReference>
<organism evidence="3 4">
    <name type="scientific">Paenibacillus phytorum</name>
    <dbReference type="NCBI Taxonomy" id="2654977"/>
    <lineage>
        <taxon>Bacteria</taxon>
        <taxon>Bacillati</taxon>
        <taxon>Bacillota</taxon>
        <taxon>Bacilli</taxon>
        <taxon>Bacillales</taxon>
        <taxon>Paenibacillaceae</taxon>
        <taxon>Paenibacillus</taxon>
    </lineage>
</organism>
<keyword evidence="1" id="KW-0547">Nucleotide-binding</keyword>
<keyword evidence="1" id="KW-0067">ATP-binding</keyword>
<evidence type="ECO:0000313" key="3">
    <source>
        <dbReference type="EMBL" id="NOU74194.1"/>
    </source>
</evidence>